<feature type="compositionally biased region" description="Basic and acidic residues" evidence="5">
    <location>
        <begin position="1"/>
        <end position="13"/>
    </location>
</feature>
<dbReference type="AlphaFoldDB" id="A0AAV9ISQ9"/>
<protein>
    <recommendedName>
        <fullName evidence="7">VASt domain-containing protein</fullName>
    </recommendedName>
</protein>
<comment type="caution">
    <text evidence="8">The sequence shown here is derived from an EMBL/GenBank/DDBJ whole genome shotgun (WGS) entry which is preliminary data.</text>
</comment>
<dbReference type="Proteomes" id="UP001301350">
    <property type="component" value="Unassembled WGS sequence"/>
</dbReference>
<keyword evidence="4 6" id="KW-0472">Membrane</keyword>
<dbReference type="Pfam" id="PF16016">
    <property type="entry name" value="VASt"/>
    <property type="match status" value="1"/>
</dbReference>
<feature type="region of interest" description="Disordered" evidence="5">
    <location>
        <begin position="303"/>
        <end position="363"/>
    </location>
</feature>
<feature type="compositionally biased region" description="Low complexity" evidence="5">
    <location>
        <begin position="37"/>
        <end position="51"/>
    </location>
</feature>
<accession>A0AAV9ISQ9</accession>
<evidence type="ECO:0000256" key="4">
    <source>
        <dbReference type="ARBA" id="ARBA00023136"/>
    </source>
</evidence>
<evidence type="ECO:0000256" key="3">
    <source>
        <dbReference type="ARBA" id="ARBA00022989"/>
    </source>
</evidence>
<proteinExistence type="predicted"/>
<feature type="transmembrane region" description="Helical" evidence="6">
    <location>
        <begin position="615"/>
        <end position="640"/>
    </location>
</feature>
<dbReference type="Gene3D" id="2.30.29.30">
    <property type="entry name" value="Pleckstrin-homology domain (PH domain)/Phosphotyrosine-binding domain (PTB)"/>
    <property type="match status" value="1"/>
</dbReference>
<evidence type="ECO:0000313" key="8">
    <source>
        <dbReference type="EMBL" id="KAK4535118.1"/>
    </source>
</evidence>
<keyword evidence="3 6" id="KW-1133">Transmembrane helix</keyword>
<comment type="subcellular location">
    <subcellularLocation>
        <location evidence="1">Membrane</location>
    </subcellularLocation>
</comment>
<evidence type="ECO:0000313" key="9">
    <source>
        <dbReference type="Proteomes" id="UP001301350"/>
    </source>
</evidence>
<name>A0AAV9ISQ9_CYACA</name>
<feature type="domain" description="VASt" evidence="7">
    <location>
        <begin position="390"/>
        <end position="546"/>
    </location>
</feature>
<evidence type="ECO:0000256" key="2">
    <source>
        <dbReference type="ARBA" id="ARBA00022692"/>
    </source>
</evidence>
<dbReference type="InterPro" id="IPR031968">
    <property type="entry name" value="VASt"/>
</dbReference>
<keyword evidence="9" id="KW-1185">Reference proteome</keyword>
<dbReference type="InterPro" id="IPR011993">
    <property type="entry name" value="PH-like_dom_sf"/>
</dbReference>
<reference evidence="8 9" key="1">
    <citation type="submission" date="2022-07" db="EMBL/GenBank/DDBJ databases">
        <title>Genome-wide signatures of adaptation to extreme environments.</title>
        <authorList>
            <person name="Cho C.H."/>
            <person name="Yoon H.S."/>
        </authorList>
    </citation>
    <scope>NUCLEOTIDE SEQUENCE [LARGE SCALE GENOMIC DNA]</scope>
    <source>
        <strain evidence="8 9">DBV 063 E5</strain>
    </source>
</reference>
<evidence type="ECO:0000256" key="1">
    <source>
        <dbReference type="ARBA" id="ARBA00004370"/>
    </source>
</evidence>
<evidence type="ECO:0000256" key="6">
    <source>
        <dbReference type="SAM" id="Phobius"/>
    </source>
</evidence>
<gene>
    <name evidence="8" type="ORF">CDCA_CDCA03G1143</name>
</gene>
<feature type="region of interest" description="Disordered" evidence="5">
    <location>
        <begin position="1"/>
        <end position="76"/>
    </location>
</feature>
<sequence>MPEREDQHAERAEPQPPGDATHESTASAPALPPPARVSPSASAASSEGPPSNIHSVTPRSAEAHTDESTSSAEKASARAFWAAQHRFDALLEQYRQEHSSSPVDDPPVVPPSQDALVRSIPCSIERRYLLHQGWMHVTEAYLCFETARSGSSYFFTAATGVSPASLLSRSLKGNSAAASATEAPRTAPANAEAVETVAPEAGHSTIWLLPFEHITSVRKSSYWYVDNAVDVSATAVLCSSLNGPRTEPTRSAAGSADETAMVTVRFAAFSGVDRDAAYRILMKQWMARLSLMALEGRLPESIKASHRDKPDMSSAEAAAETSPSHRESRAAPDASSGSPVTTVTTETNHHETPNANSPEHPVAYDMDAGECELEIPLTGRDAASDLGSLAFQLLLADASSLPRQMHARMAHTDVCLPAWQALSTAKASEPKDKNATALTPATGWHRVISYQATVRRGPLTFTGHCIEVHRLYRSAADSNAECWRHEVLITTRELPACDAFRVHQQMQWQLRRDPNRRCVHLHVRAQLGIEWLARTVWRPLIERSVASYGRQAFELFRELAQQAVRERHARTPSDTDAALRRGRSQRLPPVAAVLVHALRHVADAFTEGVARLPPALVTLLLAWLVVWIAGIAFLCGYLWAQLRFVAQR</sequence>
<evidence type="ECO:0000256" key="5">
    <source>
        <dbReference type="SAM" id="MobiDB-lite"/>
    </source>
</evidence>
<dbReference type="EMBL" id="JANCYW010000003">
    <property type="protein sequence ID" value="KAK4535118.1"/>
    <property type="molecule type" value="Genomic_DNA"/>
</dbReference>
<dbReference type="GO" id="GO:0016020">
    <property type="term" value="C:membrane"/>
    <property type="evidence" value="ECO:0007669"/>
    <property type="project" value="UniProtKB-SubCell"/>
</dbReference>
<evidence type="ECO:0000259" key="7">
    <source>
        <dbReference type="Pfam" id="PF16016"/>
    </source>
</evidence>
<keyword evidence="2 6" id="KW-0812">Transmembrane</keyword>
<feature type="compositionally biased region" description="Low complexity" evidence="5">
    <location>
        <begin position="313"/>
        <end position="322"/>
    </location>
</feature>
<organism evidence="8 9">
    <name type="scientific">Cyanidium caldarium</name>
    <name type="common">Red alga</name>
    <dbReference type="NCBI Taxonomy" id="2771"/>
    <lineage>
        <taxon>Eukaryota</taxon>
        <taxon>Rhodophyta</taxon>
        <taxon>Bangiophyceae</taxon>
        <taxon>Cyanidiales</taxon>
        <taxon>Cyanidiaceae</taxon>
        <taxon>Cyanidium</taxon>
    </lineage>
</organism>